<name>A0A1C3NWA4_9ACTN</name>
<keyword evidence="3" id="KW-1185">Reference proteome</keyword>
<gene>
    <name evidence="2" type="ORF">FDG2_1802</name>
</gene>
<organism evidence="2 3">
    <name type="scientific">Candidatus Protofrankia californiensis</name>
    <dbReference type="NCBI Taxonomy" id="1839754"/>
    <lineage>
        <taxon>Bacteria</taxon>
        <taxon>Bacillati</taxon>
        <taxon>Actinomycetota</taxon>
        <taxon>Actinomycetes</taxon>
        <taxon>Frankiales</taxon>
        <taxon>Frankiaceae</taxon>
        <taxon>Protofrankia</taxon>
    </lineage>
</organism>
<proteinExistence type="predicted"/>
<feature type="region of interest" description="Disordered" evidence="1">
    <location>
        <begin position="81"/>
        <end position="111"/>
    </location>
</feature>
<accession>A0A1C3NWA4</accession>
<protein>
    <submittedName>
        <fullName evidence="2">Uncharacterized protein</fullName>
    </submittedName>
</protein>
<evidence type="ECO:0000313" key="3">
    <source>
        <dbReference type="Proteomes" id="UP000199013"/>
    </source>
</evidence>
<reference evidence="3" key="1">
    <citation type="submission" date="2016-02" db="EMBL/GenBank/DDBJ databases">
        <authorList>
            <person name="Wibberg D."/>
        </authorList>
    </citation>
    <scope>NUCLEOTIDE SEQUENCE [LARGE SCALE GENOMIC DNA]</scope>
</reference>
<dbReference type="EMBL" id="FLUV01000761">
    <property type="protein sequence ID" value="SBW20783.1"/>
    <property type="molecule type" value="Genomic_DNA"/>
</dbReference>
<evidence type="ECO:0000313" key="2">
    <source>
        <dbReference type="EMBL" id="SBW20783.1"/>
    </source>
</evidence>
<dbReference type="Proteomes" id="UP000199013">
    <property type="component" value="Unassembled WGS sequence"/>
</dbReference>
<sequence length="138" mass="15245">MPSIPPTDHGPWRNPFDGRRFVSMRRTEGGLHEVTVSPGADLHDIVDVTATMPSVVYLDHRPAEPSDPTVILTFGPIPTYAGRRPSRSHGTGTAGWTPALDHTDDPPTLGELDVRSVLDRSTYQLYGRHLNEKRNPTL</sequence>
<evidence type="ECO:0000256" key="1">
    <source>
        <dbReference type="SAM" id="MobiDB-lite"/>
    </source>
</evidence>
<dbReference type="AlphaFoldDB" id="A0A1C3NWA4"/>